<evidence type="ECO:0000313" key="18">
    <source>
        <dbReference type="Proteomes" id="UP001142055"/>
    </source>
</evidence>
<dbReference type="SUPFAM" id="SSF57770">
    <property type="entry name" value="Methionyl-tRNA synthetase (MetRS), Zn-domain"/>
    <property type="match status" value="1"/>
</dbReference>
<dbReference type="Gene3D" id="1.10.730.10">
    <property type="entry name" value="Isoleucyl-tRNA Synthetase, Domain 1"/>
    <property type="match status" value="1"/>
</dbReference>
<evidence type="ECO:0000256" key="2">
    <source>
        <dbReference type="ARBA" id="ARBA00005594"/>
    </source>
</evidence>
<dbReference type="CDD" id="cd01200">
    <property type="entry name" value="WHEPGMRS_RNA"/>
    <property type="match status" value="1"/>
</dbReference>
<dbReference type="InterPro" id="IPR009068">
    <property type="entry name" value="uS15_NS1_RNA-bd_sf"/>
</dbReference>
<evidence type="ECO:0000259" key="14">
    <source>
        <dbReference type="Pfam" id="PF09334"/>
    </source>
</evidence>
<evidence type="ECO:0000256" key="8">
    <source>
        <dbReference type="ARBA" id="ARBA00022840"/>
    </source>
</evidence>
<dbReference type="PRINTS" id="PR01041">
    <property type="entry name" value="TRNASYNTHMET"/>
</dbReference>
<evidence type="ECO:0000256" key="1">
    <source>
        <dbReference type="ARBA" id="ARBA00004496"/>
    </source>
</evidence>
<dbReference type="GO" id="GO:0005524">
    <property type="term" value="F:ATP binding"/>
    <property type="evidence" value="ECO:0007669"/>
    <property type="project" value="UniProtKB-KW"/>
</dbReference>
<dbReference type="InterPro" id="IPR015413">
    <property type="entry name" value="Methionyl/Leucyl_tRNA_Synth"/>
</dbReference>
<dbReference type="InterPro" id="IPR019542">
    <property type="entry name" value="Enhancer_polycomb-like_N"/>
</dbReference>
<keyword evidence="5" id="KW-0963">Cytoplasm</keyword>
<feature type="domain" description="Methionyl-tRNA synthetase anticodon-binding" evidence="16">
    <location>
        <begin position="467"/>
        <end position="611"/>
    </location>
</feature>
<evidence type="ECO:0000259" key="15">
    <source>
        <dbReference type="Pfam" id="PF10513"/>
    </source>
</evidence>
<feature type="domain" description="Methionyl/Leucyl tRNA synthetase" evidence="14">
    <location>
        <begin position="57"/>
        <end position="449"/>
    </location>
</feature>
<dbReference type="SUPFAM" id="SSF47323">
    <property type="entry name" value="Anticodon-binding domain of a subclass of class I aminoacyl-tRNA synthetases"/>
    <property type="match status" value="1"/>
</dbReference>
<evidence type="ECO:0000256" key="9">
    <source>
        <dbReference type="ARBA" id="ARBA00022917"/>
    </source>
</evidence>
<dbReference type="NCBIfam" id="TIGR00398">
    <property type="entry name" value="metG"/>
    <property type="match status" value="1"/>
</dbReference>
<name>A0A9Q0MEP6_BLOTA</name>
<sequence length="1211" mass="140617">MSFENASVQSAIETESVITKSDIDDTLDQWNRTDVELWKELKIGNVDNVPVEGEKNILITSALPYVNNVPHLGNIVGSVLSADVFARYCRLRGYNVLYICGTDEYGTATENKALEEKLTPREICDKYHKIHSDIYTWFNIEFDKFGRTTTDHQTKISQDIFWKIYNNGYVIKNEVEQLFCQTCERFLADRFVEGICPFCAYEDARGDQCDKCGKLINATELKSPRCKTCSNTPHIKSSCHLFIDLPKIQPKLEKWILETLEKENNWSQTAKVITHSWIRDGLKPRCITRDLKWGTPVPLANFEDKVFYVWFDAPIGYISITAGLIEQWEKWWKNPEHVELYNFLGKDNVAFHAIIFPSTELCTGEKWTMVSHIPAVEYLNYEDTKFSKSRGIGVFGDQAKETGIPSDIWRFYLLYMRPENQDTTFSWSDLMNKNNSELLNNLGNFVNRSLSFLIKNFDGILSPLELNETDHHLLVQLNRELKSYINYMDQVKLKDGLKPILAFSRLGNQYMQNEKPWVLVKNEVTKKRAATVIGLAANISAFLSILLQPYMPDTCEQLQKQLNIKCNQLPENGKMVCLLQPGHQLGECQPLFQKFDSKDIEQFRKRFSGKANVQQECHIDVESLKLKSESEIVQIIAEQGDKVRSLKSAKAEKPLIEKEVKIFGRNKCYSIMSKLSFRARALDTTKHIPVLRAEDVPDLQDFAAINRAVPQMPTGMEKDEECEHHLQRAISAQQAFGRAVDHVIPTPEVFHVSDKDYDELYPANFKVPRAYIHIQLQSFEQEQPEYDMDTEDEEWFDKMKQHLNISERNFEEMIECLEKNSSAHKVIELNEAKALLKGDESVVISVYDYWLNKKLDLGRRSLMPCIKTEKRDGSSGNNPYIAFRRRTEKMQTRKNRKNDETSYEKMLKLKRDFSKVRELMQLIKLRESIKHKELQNLIDIYKKRYKLRDFNGQIFNEIMASRSKEQALAASHQTRDKFSKVSKNDENAQSRRKRDYKKRPKHEITPQKVPTGNGGFISSDDENANDVIFHGQINQPEEDDPDGQFAFKRKIGCNYHAPLDRLSGWAWDSPEEGGLGNKRFRFSITSLSQPPNFCIGLSRRRIGRGGRIIYDRISHPFDRDPDLNTNFEKISQNDWVHFKRLSPVYDEGTKPTLDYNSEVFSDDDFEDPFILLKDEDLLGNQLYKYHEDKLLQRTNNVAILKKPITRNEQQH</sequence>
<dbReference type="InterPro" id="IPR041872">
    <property type="entry name" value="Anticodon_Met"/>
</dbReference>
<dbReference type="GO" id="GO:0004825">
    <property type="term" value="F:methionine-tRNA ligase activity"/>
    <property type="evidence" value="ECO:0007669"/>
    <property type="project" value="UniProtKB-EC"/>
</dbReference>
<proteinExistence type="inferred from homology"/>
<evidence type="ECO:0000256" key="12">
    <source>
        <dbReference type="ARBA" id="ARBA00047364"/>
    </source>
</evidence>
<dbReference type="Gene3D" id="1.10.287.10">
    <property type="entry name" value="S15/NS1, RNA-binding"/>
    <property type="match status" value="1"/>
</dbReference>
<accession>A0A9Q0MEP6</accession>
<dbReference type="AlphaFoldDB" id="A0A9Q0MEP6"/>
<evidence type="ECO:0000256" key="10">
    <source>
        <dbReference type="ARBA" id="ARBA00023146"/>
    </source>
</evidence>
<comment type="catalytic activity">
    <reaction evidence="12">
        <text>tRNA(Met) + L-methionine + ATP = L-methionyl-tRNA(Met) + AMP + diphosphate</text>
        <dbReference type="Rhea" id="RHEA:13481"/>
        <dbReference type="Rhea" id="RHEA-COMP:9667"/>
        <dbReference type="Rhea" id="RHEA-COMP:9698"/>
        <dbReference type="ChEBI" id="CHEBI:30616"/>
        <dbReference type="ChEBI" id="CHEBI:33019"/>
        <dbReference type="ChEBI" id="CHEBI:57844"/>
        <dbReference type="ChEBI" id="CHEBI:78442"/>
        <dbReference type="ChEBI" id="CHEBI:78530"/>
        <dbReference type="ChEBI" id="CHEBI:456215"/>
        <dbReference type="EC" id="6.1.1.10"/>
    </reaction>
</comment>
<dbReference type="NCBIfam" id="NF001100">
    <property type="entry name" value="PRK00133.1"/>
    <property type="match status" value="1"/>
</dbReference>
<comment type="caution">
    <text evidence="17">The sequence shown here is derived from an EMBL/GenBank/DDBJ whole genome shotgun (WGS) entry which is preliminary data.</text>
</comment>
<protein>
    <recommendedName>
        <fullName evidence="4">Methionine--tRNA ligase, cytoplasmic</fullName>
        <ecNumber evidence="3">6.1.1.10</ecNumber>
    </recommendedName>
    <alternativeName>
        <fullName evidence="11">Methionyl-tRNA synthetase</fullName>
    </alternativeName>
</protein>
<feature type="compositionally biased region" description="Basic and acidic residues" evidence="13">
    <location>
        <begin position="973"/>
        <end position="989"/>
    </location>
</feature>
<dbReference type="HAMAP" id="MF_00098">
    <property type="entry name" value="Met_tRNA_synth_type1"/>
    <property type="match status" value="1"/>
</dbReference>
<evidence type="ECO:0000256" key="13">
    <source>
        <dbReference type="SAM" id="MobiDB-lite"/>
    </source>
</evidence>
<dbReference type="GO" id="GO:0017101">
    <property type="term" value="C:aminoacyl-tRNA synthetase multienzyme complex"/>
    <property type="evidence" value="ECO:0007669"/>
    <property type="project" value="TreeGrafter"/>
</dbReference>
<feature type="compositionally biased region" description="Basic residues" evidence="13">
    <location>
        <begin position="990"/>
        <end position="1001"/>
    </location>
</feature>
<reference evidence="17" key="1">
    <citation type="submission" date="2022-12" db="EMBL/GenBank/DDBJ databases">
        <title>Genome assemblies of Blomia tropicalis.</title>
        <authorList>
            <person name="Cui Y."/>
        </authorList>
    </citation>
    <scope>NUCLEOTIDE SEQUENCE</scope>
    <source>
        <tissue evidence="17">Adult mites</tissue>
    </source>
</reference>
<dbReference type="Pfam" id="PF09334">
    <property type="entry name" value="tRNA-synt_1g"/>
    <property type="match status" value="1"/>
</dbReference>
<dbReference type="SUPFAM" id="SSF47060">
    <property type="entry name" value="S15/NS1 RNA-binding domain"/>
    <property type="match status" value="1"/>
</dbReference>
<evidence type="ECO:0000256" key="6">
    <source>
        <dbReference type="ARBA" id="ARBA00022598"/>
    </source>
</evidence>
<dbReference type="FunFam" id="2.20.28.20:FF:000001">
    <property type="entry name" value="Methionine--tRNA ligase"/>
    <property type="match status" value="1"/>
</dbReference>
<evidence type="ECO:0000256" key="11">
    <source>
        <dbReference type="ARBA" id="ARBA00030904"/>
    </source>
</evidence>
<evidence type="ECO:0000259" key="16">
    <source>
        <dbReference type="Pfam" id="PF19303"/>
    </source>
</evidence>
<dbReference type="CDD" id="cd07957">
    <property type="entry name" value="Anticodon_Ia_Met"/>
    <property type="match status" value="1"/>
</dbReference>
<keyword evidence="10" id="KW-0030">Aminoacyl-tRNA synthetase</keyword>
<dbReference type="Proteomes" id="UP001142055">
    <property type="component" value="Chromosome 1"/>
</dbReference>
<keyword evidence="7" id="KW-0547">Nucleotide-binding</keyword>
<dbReference type="InterPro" id="IPR014729">
    <property type="entry name" value="Rossmann-like_a/b/a_fold"/>
</dbReference>
<feature type="domain" description="Enhancer of polycomb-like N-terminal" evidence="15">
    <location>
        <begin position="678"/>
        <end position="819"/>
    </location>
</feature>
<organism evidence="17 18">
    <name type="scientific">Blomia tropicalis</name>
    <name type="common">Mite</name>
    <dbReference type="NCBI Taxonomy" id="40697"/>
    <lineage>
        <taxon>Eukaryota</taxon>
        <taxon>Metazoa</taxon>
        <taxon>Ecdysozoa</taxon>
        <taxon>Arthropoda</taxon>
        <taxon>Chelicerata</taxon>
        <taxon>Arachnida</taxon>
        <taxon>Acari</taxon>
        <taxon>Acariformes</taxon>
        <taxon>Sarcoptiformes</taxon>
        <taxon>Astigmata</taxon>
        <taxon>Glycyphagoidea</taxon>
        <taxon>Echimyopodidae</taxon>
        <taxon>Blomia</taxon>
    </lineage>
</organism>
<dbReference type="InterPro" id="IPR029038">
    <property type="entry name" value="MetRS_Zn"/>
</dbReference>
<feature type="region of interest" description="Disordered" evidence="13">
    <location>
        <begin position="966"/>
        <end position="1015"/>
    </location>
</feature>
<comment type="subcellular location">
    <subcellularLocation>
        <location evidence="1">Cytoplasm</location>
    </subcellularLocation>
</comment>
<keyword evidence="18" id="KW-1185">Reference proteome</keyword>
<evidence type="ECO:0000256" key="7">
    <source>
        <dbReference type="ARBA" id="ARBA00022741"/>
    </source>
</evidence>
<dbReference type="EC" id="6.1.1.10" evidence="3"/>
<dbReference type="CDD" id="cd00814">
    <property type="entry name" value="MetRS_core"/>
    <property type="match status" value="1"/>
</dbReference>
<dbReference type="GO" id="GO:0005829">
    <property type="term" value="C:cytosol"/>
    <property type="evidence" value="ECO:0007669"/>
    <property type="project" value="TreeGrafter"/>
</dbReference>
<dbReference type="PANTHER" id="PTHR45765:SF1">
    <property type="entry name" value="METHIONINE--TRNA LIGASE, CYTOPLASMIC"/>
    <property type="match status" value="1"/>
</dbReference>
<dbReference type="InterPro" id="IPR033911">
    <property type="entry name" value="MetRS_core"/>
</dbReference>
<dbReference type="InterPro" id="IPR001412">
    <property type="entry name" value="aa-tRNA-synth_I_CS"/>
</dbReference>
<gene>
    <name evidence="17" type="ORF">RDWZM_003050</name>
</gene>
<dbReference type="EMBL" id="JAPWDV010000001">
    <property type="protein sequence ID" value="KAJ6224505.1"/>
    <property type="molecule type" value="Genomic_DNA"/>
</dbReference>
<dbReference type="InterPro" id="IPR014758">
    <property type="entry name" value="Met-tRNA_synth"/>
</dbReference>
<evidence type="ECO:0000256" key="4">
    <source>
        <dbReference type="ARBA" id="ARBA00018335"/>
    </source>
</evidence>
<dbReference type="SUPFAM" id="SSF52374">
    <property type="entry name" value="Nucleotidylyl transferase"/>
    <property type="match status" value="1"/>
</dbReference>
<dbReference type="PROSITE" id="PS00178">
    <property type="entry name" value="AA_TRNA_LIGASE_I"/>
    <property type="match status" value="1"/>
</dbReference>
<evidence type="ECO:0000313" key="17">
    <source>
        <dbReference type="EMBL" id="KAJ6224505.1"/>
    </source>
</evidence>
<dbReference type="OMA" id="EMIECLE"/>
<dbReference type="GO" id="GO:0006431">
    <property type="term" value="P:methionyl-tRNA aminoacylation"/>
    <property type="evidence" value="ECO:0007669"/>
    <property type="project" value="InterPro"/>
</dbReference>
<dbReference type="PANTHER" id="PTHR45765">
    <property type="entry name" value="METHIONINE--TRNA LIGASE"/>
    <property type="match status" value="1"/>
</dbReference>
<keyword evidence="9" id="KW-0648">Protein biosynthesis</keyword>
<dbReference type="Gene3D" id="2.20.28.20">
    <property type="entry name" value="Methionyl-tRNA synthetase, Zn-domain"/>
    <property type="match status" value="1"/>
</dbReference>
<evidence type="ECO:0000256" key="3">
    <source>
        <dbReference type="ARBA" id="ARBA00012838"/>
    </source>
</evidence>
<keyword evidence="8" id="KW-0067">ATP-binding</keyword>
<evidence type="ECO:0000256" key="5">
    <source>
        <dbReference type="ARBA" id="ARBA00022490"/>
    </source>
</evidence>
<dbReference type="InterPro" id="IPR009080">
    <property type="entry name" value="tRNAsynth_Ia_anticodon-bd"/>
</dbReference>
<dbReference type="Pfam" id="PF10513">
    <property type="entry name" value="EPL1"/>
    <property type="match status" value="1"/>
</dbReference>
<dbReference type="Pfam" id="PF19303">
    <property type="entry name" value="Anticodon_3"/>
    <property type="match status" value="1"/>
</dbReference>
<keyword evidence="6" id="KW-0436">Ligase</keyword>
<comment type="similarity">
    <text evidence="2">Belongs to the class-I aminoacyl-tRNA synthetase family.</text>
</comment>
<dbReference type="Gene3D" id="3.40.50.620">
    <property type="entry name" value="HUPs"/>
    <property type="match status" value="1"/>
</dbReference>
<dbReference type="InterPro" id="IPR023458">
    <property type="entry name" value="Met-tRNA_ligase_1"/>
</dbReference>